<dbReference type="OrthoDB" id="407298at2759"/>
<comment type="caution">
    <text evidence="5">The sequence shown here is derived from an EMBL/GenBank/DDBJ whole genome shotgun (WGS) entry which is preliminary data.</text>
</comment>
<dbReference type="GO" id="GO:0046872">
    <property type="term" value="F:metal ion binding"/>
    <property type="evidence" value="ECO:0007669"/>
    <property type="project" value="UniProtKB-KW"/>
</dbReference>
<dbReference type="SUPFAM" id="SSF48484">
    <property type="entry name" value="Lipoxigenase"/>
    <property type="match status" value="1"/>
</dbReference>
<dbReference type="Pfam" id="PF00305">
    <property type="entry name" value="Lipoxygenase"/>
    <property type="match status" value="1"/>
</dbReference>
<evidence type="ECO:0000313" key="5">
    <source>
        <dbReference type="EMBL" id="KAJ7302921.1"/>
    </source>
</evidence>
<dbReference type="GO" id="GO:0034440">
    <property type="term" value="P:lipid oxidation"/>
    <property type="evidence" value="ECO:0007669"/>
    <property type="project" value="InterPro"/>
</dbReference>
<organism evidence="5 6">
    <name type="scientific">Phrynocephalus forsythii</name>
    <dbReference type="NCBI Taxonomy" id="171643"/>
    <lineage>
        <taxon>Eukaryota</taxon>
        <taxon>Metazoa</taxon>
        <taxon>Chordata</taxon>
        <taxon>Craniata</taxon>
        <taxon>Vertebrata</taxon>
        <taxon>Euteleostomi</taxon>
        <taxon>Lepidosauria</taxon>
        <taxon>Squamata</taxon>
        <taxon>Bifurcata</taxon>
        <taxon>Unidentata</taxon>
        <taxon>Episquamata</taxon>
        <taxon>Toxicofera</taxon>
        <taxon>Iguania</taxon>
        <taxon>Acrodonta</taxon>
        <taxon>Agamidae</taxon>
        <taxon>Agaminae</taxon>
        <taxon>Phrynocephalus</taxon>
    </lineage>
</organism>
<keyword evidence="2" id="KW-0223">Dioxygenase</keyword>
<dbReference type="AlphaFoldDB" id="A0A9Q0X740"/>
<dbReference type="InterPro" id="IPR000907">
    <property type="entry name" value="LipOase"/>
</dbReference>
<keyword evidence="6" id="KW-1185">Reference proteome</keyword>
<reference evidence="5" key="1">
    <citation type="journal article" date="2023" name="DNA Res.">
        <title>Chromosome-level genome assembly of Phrynocephalus forsythii using third-generation DNA sequencing and Hi-C analysis.</title>
        <authorList>
            <person name="Qi Y."/>
            <person name="Zhao W."/>
            <person name="Zhao Y."/>
            <person name="Niu C."/>
            <person name="Cao S."/>
            <person name="Zhang Y."/>
        </authorList>
    </citation>
    <scope>NUCLEOTIDE SEQUENCE</scope>
    <source>
        <tissue evidence="5">Muscle</tissue>
    </source>
</reference>
<dbReference type="Gene3D" id="1.20.245.10">
    <property type="entry name" value="Lipoxygenase-1, Domain 5"/>
    <property type="match status" value="1"/>
</dbReference>
<keyword evidence="3" id="KW-0560">Oxidoreductase</keyword>
<gene>
    <name evidence="5" type="ORF">JRQ81_000045</name>
</gene>
<evidence type="ECO:0000256" key="3">
    <source>
        <dbReference type="ARBA" id="ARBA00023002"/>
    </source>
</evidence>
<sequence length="68" mass="7509">MHPLHLLLDPHFKDTLAMNALARKTLTSAGGVIEKSFSPGKYSFEMSSAAYDSWSVDDQSLPADLIKR</sequence>
<dbReference type="InterPro" id="IPR013819">
    <property type="entry name" value="LipOase_C"/>
</dbReference>
<dbReference type="GO" id="GO:0016702">
    <property type="term" value="F:oxidoreductase activity, acting on single donors with incorporation of molecular oxygen, incorporation of two atoms of oxygen"/>
    <property type="evidence" value="ECO:0007669"/>
    <property type="project" value="InterPro"/>
</dbReference>
<evidence type="ECO:0000256" key="2">
    <source>
        <dbReference type="ARBA" id="ARBA00022964"/>
    </source>
</evidence>
<dbReference type="Proteomes" id="UP001142489">
    <property type="component" value="Unassembled WGS sequence"/>
</dbReference>
<proteinExistence type="predicted"/>
<protein>
    <recommendedName>
        <fullName evidence="4">Lipoxygenase domain-containing protein</fullName>
    </recommendedName>
</protein>
<dbReference type="PANTHER" id="PTHR11771">
    <property type="entry name" value="LIPOXYGENASE"/>
    <property type="match status" value="1"/>
</dbReference>
<keyword evidence="1" id="KW-0479">Metal-binding</keyword>
<dbReference type="PROSITE" id="PS51393">
    <property type="entry name" value="LIPOXYGENASE_3"/>
    <property type="match status" value="1"/>
</dbReference>
<evidence type="ECO:0000256" key="1">
    <source>
        <dbReference type="ARBA" id="ARBA00022723"/>
    </source>
</evidence>
<dbReference type="InterPro" id="IPR036226">
    <property type="entry name" value="LipOase_C_sf"/>
</dbReference>
<evidence type="ECO:0000313" key="6">
    <source>
        <dbReference type="Proteomes" id="UP001142489"/>
    </source>
</evidence>
<evidence type="ECO:0000259" key="4">
    <source>
        <dbReference type="PROSITE" id="PS51393"/>
    </source>
</evidence>
<dbReference type="EMBL" id="JAPFRF010000046">
    <property type="protein sequence ID" value="KAJ7302921.1"/>
    <property type="molecule type" value="Genomic_DNA"/>
</dbReference>
<accession>A0A9Q0X740</accession>
<feature type="domain" description="Lipoxygenase" evidence="4">
    <location>
        <begin position="1"/>
        <end position="68"/>
    </location>
</feature>
<name>A0A9Q0X740_9SAUR</name>